<accession>K1Q2K2</accession>
<evidence type="ECO:0000313" key="1">
    <source>
        <dbReference type="EMBL" id="EKC28178.1"/>
    </source>
</evidence>
<dbReference type="HOGENOM" id="CLU_3108434_0_0_1"/>
<name>K1Q2K2_MAGGI</name>
<dbReference type="InParanoid" id="K1Q2K2"/>
<proteinExistence type="predicted"/>
<gene>
    <name evidence="1" type="ORF">CGI_10014346</name>
</gene>
<dbReference type="AlphaFoldDB" id="K1Q2K2"/>
<organism evidence="1">
    <name type="scientific">Magallana gigas</name>
    <name type="common">Pacific oyster</name>
    <name type="synonym">Crassostrea gigas</name>
    <dbReference type="NCBI Taxonomy" id="29159"/>
    <lineage>
        <taxon>Eukaryota</taxon>
        <taxon>Metazoa</taxon>
        <taxon>Spiralia</taxon>
        <taxon>Lophotrochozoa</taxon>
        <taxon>Mollusca</taxon>
        <taxon>Bivalvia</taxon>
        <taxon>Autobranchia</taxon>
        <taxon>Pteriomorphia</taxon>
        <taxon>Ostreida</taxon>
        <taxon>Ostreoidea</taxon>
        <taxon>Ostreidae</taxon>
        <taxon>Magallana</taxon>
    </lineage>
</organism>
<sequence>MGNCVSNGDCGVNAICVSDPGSPESNCKCVPGYYDNPPKFTAESNGCPGKH</sequence>
<evidence type="ECO:0008006" key="2">
    <source>
        <dbReference type="Google" id="ProtNLM"/>
    </source>
</evidence>
<protein>
    <recommendedName>
        <fullName evidence="2">EGF-like domain-containing protein</fullName>
    </recommendedName>
</protein>
<dbReference type="EMBL" id="JH818678">
    <property type="protein sequence ID" value="EKC28178.1"/>
    <property type="molecule type" value="Genomic_DNA"/>
</dbReference>
<reference evidence="1" key="1">
    <citation type="journal article" date="2012" name="Nature">
        <title>The oyster genome reveals stress adaptation and complexity of shell formation.</title>
        <authorList>
            <person name="Zhang G."/>
            <person name="Fang X."/>
            <person name="Guo X."/>
            <person name="Li L."/>
            <person name="Luo R."/>
            <person name="Xu F."/>
            <person name="Yang P."/>
            <person name="Zhang L."/>
            <person name="Wang X."/>
            <person name="Qi H."/>
            <person name="Xiong Z."/>
            <person name="Que H."/>
            <person name="Xie Y."/>
            <person name="Holland P.W."/>
            <person name="Paps J."/>
            <person name="Zhu Y."/>
            <person name="Wu F."/>
            <person name="Chen Y."/>
            <person name="Wang J."/>
            <person name="Peng C."/>
            <person name="Meng J."/>
            <person name="Yang L."/>
            <person name="Liu J."/>
            <person name="Wen B."/>
            <person name="Zhang N."/>
            <person name="Huang Z."/>
            <person name="Zhu Q."/>
            <person name="Feng Y."/>
            <person name="Mount A."/>
            <person name="Hedgecock D."/>
            <person name="Xu Z."/>
            <person name="Liu Y."/>
            <person name="Domazet-Loso T."/>
            <person name="Du Y."/>
            <person name="Sun X."/>
            <person name="Zhang S."/>
            <person name="Liu B."/>
            <person name="Cheng P."/>
            <person name="Jiang X."/>
            <person name="Li J."/>
            <person name="Fan D."/>
            <person name="Wang W."/>
            <person name="Fu W."/>
            <person name="Wang T."/>
            <person name="Wang B."/>
            <person name="Zhang J."/>
            <person name="Peng Z."/>
            <person name="Li Y."/>
            <person name="Li N."/>
            <person name="Wang J."/>
            <person name="Chen M."/>
            <person name="He Y."/>
            <person name="Tan F."/>
            <person name="Song X."/>
            <person name="Zheng Q."/>
            <person name="Huang R."/>
            <person name="Yang H."/>
            <person name="Du X."/>
            <person name="Chen L."/>
            <person name="Yang M."/>
            <person name="Gaffney P.M."/>
            <person name="Wang S."/>
            <person name="Luo L."/>
            <person name="She Z."/>
            <person name="Ming Y."/>
            <person name="Huang W."/>
            <person name="Zhang S."/>
            <person name="Huang B."/>
            <person name="Zhang Y."/>
            <person name="Qu T."/>
            <person name="Ni P."/>
            <person name="Miao G."/>
            <person name="Wang J."/>
            <person name="Wang Q."/>
            <person name="Steinberg C.E."/>
            <person name="Wang H."/>
            <person name="Li N."/>
            <person name="Qian L."/>
            <person name="Zhang G."/>
            <person name="Li Y."/>
            <person name="Yang H."/>
            <person name="Liu X."/>
            <person name="Wang J."/>
            <person name="Yin Y."/>
            <person name="Wang J."/>
        </authorList>
    </citation>
    <scope>NUCLEOTIDE SEQUENCE [LARGE SCALE GENOMIC DNA]</scope>
    <source>
        <strain evidence="1">05x7-T-G4-1.051#20</strain>
    </source>
</reference>